<proteinExistence type="inferred from homology"/>
<organism evidence="4 5">
    <name type="scientific">Aerococcus urinaeequi</name>
    <dbReference type="NCBI Taxonomy" id="51665"/>
    <lineage>
        <taxon>Bacteria</taxon>
        <taxon>Bacillati</taxon>
        <taxon>Bacillota</taxon>
        <taxon>Bacilli</taxon>
        <taxon>Lactobacillales</taxon>
        <taxon>Aerococcaceae</taxon>
        <taxon>Aerococcus</taxon>
    </lineage>
</organism>
<dbReference type="InterPro" id="IPR003675">
    <property type="entry name" value="Rce1/LyrA-like_dom"/>
</dbReference>
<reference evidence="4 5" key="1">
    <citation type="submission" date="2020-07" db="EMBL/GenBank/DDBJ databases">
        <title>Draft Genome Sequences of Lactobacillales Isolated from the International Space Station.</title>
        <authorList>
            <person name="Bharadwaj A.R."/>
            <person name="Singh N.K."/>
            <person name="Wood J.M."/>
            <person name="Debieu M."/>
            <person name="O'Hara N.B."/>
            <person name="Karouia F."/>
            <person name="Mason C.E."/>
            <person name="Venkateswaran K."/>
        </authorList>
    </citation>
    <scope>NUCLEOTIDE SEQUENCE [LARGE SCALE GENOMIC DNA]</scope>
    <source>
        <strain evidence="4 5">151250015-1-258-55</strain>
    </source>
</reference>
<keyword evidence="2" id="KW-0812">Transmembrane</keyword>
<sequence length="205" mass="22739">MNVFLLTLHGTDEAYSQLFQPLLKWQLPLKWYVASLFLVLLLAFPSIRQDGGLAQALSSRPIGSSMLSFATYIVAAIPVEVAWRGFALPHLQKRYSAFAASMIIGVLWSVWHAPLLFNLDNVMSTYPLLPWFVDVMMDSVIYVWLYNSTKGSVFLLVLYHALSNTLGGFAGWSTATASIVIAALLLLIYKPATISANGRKYSLSD</sequence>
<keyword evidence="2" id="KW-1133">Transmembrane helix</keyword>
<accession>A0ABR5ZWD2</accession>
<gene>
    <name evidence="4" type="ORF">H3232_02285</name>
</gene>
<feature type="transmembrane region" description="Helical" evidence="2">
    <location>
        <begin position="67"/>
        <end position="86"/>
    </location>
</feature>
<dbReference type="PANTHER" id="PTHR35797">
    <property type="entry name" value="PROTEASE-RELATED"/>
    <property type="match status" value="1"/>
</dbReference>
<evidence type="ECO:0000313" key="5">
    <source>
        <dbReference type="Proteomes" id="UP000540056"/>
    </source>
</evidence>
<keyword evidence="4" id="KW-0378">Hydrolase</keyword>
<keyword evidence="4" id="KW-0645">Protease</keyword>
<dbReference type="PANTHER" id="PTHR35797:SF1">
    <property type="entry name" value="PROTEASE"/>
    <property type="match status" value="1"/>
</dbReference>
<dbReference type="GO" id="GO:0008237">
    <property type="term" value="F:metallopeptidase activity"/>
    <property type="evidence" value="ECO:0007669"/>
    <property type="project" value="UniProtKB-KW"/>
</dbReference>
<feature type="domain" description="CAAX prenyl protease 2/Lysostaphin resistance protein A-like" evidence="3">
    <location>
        <begin position="66"/>
        <end position="165"/>
    </location>
</feature>
<evidence type="ECO:0000313" key="4">
    <source>
        <dbReference type="EMBL" id="MBA5746044.1"/>
    </source>
</evidence>
<evidence type="ECO:0000256" key="2">
    <source>
        <dbReference type="SAM" id="Phobius"/>
    </source>
</evidence>
<dbReference type="Proteomes" id="UP000540056">
    <property type="component" value="Unassembled WGS sequence"/>
</dbReference>
<dbReference type="Pfam" id="PF02517">
    <property type="entry name" value="Rce1-like"/>
    <property type="match status" value="1"/>
</dbReference>
<dbReference type="EMBL" id="JACGAN010000003">
    <property type="protein sequence ID" value="MBA5746044.1"/>
    <property type="molecule type" value="Genomic_DNA"/>
</dbReference>
<dbReference type="RefSeq" id="WP_182023095.1">
    <property type="nucleotide sequence ID" value="NZ_JACGAM010000003.1"/>
</dbReference>
<evidence type="ECO:0000259" key="3">
    <source>
        <dbReference type="Pfam" id="PF02517"/>
    </source>
</evidence>
<name>A0ABR5ZWD2_9LACT</name>
<feature type="transmembrane region" description="Helical" evidence="2">
    <location>
        <begin position="98"/>
        <end position="116"/>
    </location>
</feature>
<protein>
    <submittedName>
        <fullName evidence="4">CPBP family intramembrane metalloprotease</fullName>
    </submittedName>
</protein>
<feature type="transmembrane region" description="Helical" evidence="2">
    <location>
        <begin position="166"/>
        <end position="189"/>
    </location>
</feature>
<comment type="caution">
    <text evidence="4">The sequence shown here is derived from an EMBL/GenBank/DDBJ whole genome shotgun (WGS) entry which is preliminary data.</text>
</comment>
<keyword evidence="5" id="KW-1185">Reference proteome</keyword>
<dbReference type="InterPro" id="IPR042150">
    <property type="entry name" value="MmRce1-like"/>
</dbReference>
<feature type="transmembrane region" description="Helical" evidence="2">
    <location>
        <begin position="29"/>
        <end position="47"/>
    </location>
</feature>
<keyword evidence="2" id="KW-0472">Membrane</keyword>
<keyword evidence="4" id="KW-0482">Metalloprotease</keyword>
<evidence type="ECO:0000256" key="1">
    <source>
        <dbReference type="ARBA" id="ARBA00009067"/>
    </source>
</evidence>
<comment type="similarity">
    <text evidence="1">Belongs to the UPF0177 family.</text>
</comment>